<keyword evidence="2" id="KW-1185">Reference proteome</keyword>
<accession>A0ABQ2BQ85</accession>
<comment type="caution">
    <text evidence="1">The sequence shown here is derived from an EMBL/GenBank/DDBJ whole genome shotgun (WGS) entry which is preliminary data.</text>
</comment>
<reference evidence="2" key="1">
    <citation type="journal article" date="2019" name="Int. J. Syst. Evol. Microbiol.">
        <title>The Global Catalogue of Microorganisms (GCM) 10K type strain sequencing project: providing services to taxonomists for standard genome sequencing and annotation.</title>
        <authorList>
            <consortium name="The Broad Institute Genomics Platform"/>
            <consortium name="The Broad Institute Genome Sequencing Center for Infectious Disease"/>
            <person name="Wu L."/>
            <person name="Ma J."/>
        </authorList>
    </citation>
    <scope>NUCLEOTIDE SEQUENCE [LARGE SCALE GENOMIC DNA]</scope>
    <source>
        <strain evidence="2">CGMCC 1.15043</strain>
    </source>
</reference>
<evidence type="ECO:0000313" key="2">
    <source>
        <dbReference type="Proteomes" id="UP000615455"/>
    </source>
</evidence>
<gene>
    <name evidence="1" type="ORF">GCM10008018_09840</name>
</gene>
<proteinExistence type="predicted"/>
<dbReference type="Proteomes" id="UP000615455">
    <property type="component" value="Unassembled WGS sequence"/>
</dbReference>
<name>A0ABQ2BQ85_9BACL</name>
<organism evidence="1 2">
    <name type="scientific">Paenibacillus marchantiophytorum</name>
    <dbReference type="NCBI Taxonomy" id="1619310"/>
    <lineage>
        <taxon>Bacteria</taxon>
        <taxon>Bacillati</taxon>
        <taxon>Bacillota</taxon>
        <taxon>Bacilli</taxon>
        <taxon>Bacillales</taxon>
        <taxon>Paenibacillaceae</taxon>
        <taxon>Paenibacillus</taxon>
    </lineage>
</organism>
<sequence length="44" mass="5199">MKRKGGSYEEYDKVQGNWDYGGHPFYMPLHLGFILFPEHRVIGQ</sequence>
<evidence type="ECO:0000313" key="1">
    <source>
        <dbReference type="EMBL" id="GGI44987.1"/>
    </source>
</evidence>
<protein>
    <submittedName>
        <fullName evidence="1">Uncharacterized protein</fullName>
    </submittedName>
</protein>
<dbReference type="EMBL" id="BMHE01000003">
    <property type="protein sequence ID" value="GGI44987.1"/>
    <property type="molecule type" value="Genomic_DNA"/>
</dbReference>